<comment type="caution">
    <text evidence="2">The sequence shown here is derived from an EMBL/GenBank/DDBJ whole genome shotgun (WGS) entry which is preliminary data.</text>
</comment>
<feature type="compositionally biased region" description="Polar residues" evidence="1">
    <location>
        <begin position="38"/>
        <end position="55"/>
    </location>
</feature>
<dbReference type="AlphaFoldDB" id="A0A9W9JAR6"/>
<keyword evidence="3" id="KW-1185">Reference proteome</keyword>
<protein>
    <submittedName>
        <fullName evidence="2">Uncharacterized protein</fullName>
    </submittedName>
</protein>
<dbReference type="EMBL" id="JAPQKQ010000006">
    <property type="protein sequence ID" value="KAJ5193278.1"/>
    <property type="molecule type" value="Genomic_DNA"/>
</dbReference>
<evidence type="ECO:0000256" key="1">
    <source>
        <dbReference type="SAM" id="MobiDB-lite"/>
    </source>
</evidence>
<dbReference type="Proteomes" id="UP001150942">
    <property type="component" value="Unassembled WGS sequence"/>
</dbReference>
<reference evidence="2" key="2">
    <citation type="journal article" date="2023" name="IMA Fungus">
        <title>Comparative genomic study of the Penicillium genus elucidates a diverse pangenome and 15 lateral gene transfer events.</title>
        <authorList>
            <person name="Petersen C."/>
            <person name="Sorensen T."/>
            <person name="Nielsen M.R."/>
            <person name="Sondergaard T.E."/>
            <person name="Sorensen J.L."/>
            <person name="Fitzpatrick D.A."/>
            <person name="Frisvad J.C."/>
            <person name="Nielsen K.L."/>
        </authorList>
    </citation>
    <scope>NUCLEOTIDE SEQUENCE</scope>
    <source>
        <strain evidence="2">IBT 20477</strain>
    </source>
</reference>
<gene>
    <name evidence="2" type="ORF">N7449_009420</name>
</gene>
<evidence type="ECO:0000313" key="3">
    <source>
        <dbReference type="Proteomes" id="UP001150942"/>
    </source>
</evidence>
<feature type="region of interest" description="Disordered" evidence="1">
    <location>
        <begin position="38"/>
        <end position="58"/>
    </location>
</feature>
<name>A0A9W9JAR6_9EURO</name>
<feature type="compositionally biased region" description="Polar residues" evidence="1">
    <location>
        <begin position="86"/>
        <end position="106"/>
    </location>
</feature>
<sequence>MASEFLYILCAGYQHEKGGHVSAPQQYLSTRSTDIILPSRTNPGSSPSLSYVSPDTTFPQTQETTLETTVLQPSSRIAAQHFYHTTPATSPISPTNPGQFTTNATVYQPYDPSSIPNAQHIPDGHDQTPPRRNEVSQTASSS</sequence>
<feature type="region of interest" description="Disordered" evidence="1">
    <location>
        <begin position="86"/>
        <end position="142"/>
    </location>
</feature>
<reference evidence="2" key="1">
    <citation type="submission" date="2022-11" db="EMBL/GenBank/DDBJ databases">
        <authorList>
            <person name="Petersen C."/>
        </authorList>
    </citation>
    <scope>NUCLEOTIDE SEQUENCE</scope>
    <source>
        <strain evidence="2">IBT 20477</strain>
    </source>
</reference>
<feature type="compositionally biased region" description="Basic and acidic residues" evidence="1">
    <location>
        <begin position="122"/>
        <end position="134"/>
    </location>
</feature>
<evidence type="ECO:0000313" key="2">
    <source>
        <dbReference type="EMBL" id="KAJ5193278.1"/>
    </source>
</evidence>
<proteinExistence type="predicted"/>
<organism evidence="2 3">
    <name type="scientific">Penicillium cf. viridicatum</name>
    <dbReference type="NCBI Taxonomy" id="2972119"/>
    <lineage>
        <taxon>Eukaryota</taxon>
        <taxon>Fungi</taxon>
        <taxon>Dikarya</taxon>
        <taxon>Ascomycota</taxon>
        <taxon>Pezizomycotina</taxon>
        <taxon>Eurotiomycetes</taxon>
        <taxon>Eurotiomycetidae</taxon>
        <taxon>Eurotiales</taxon>
        <taxon>Aspergillaceae</taxon>
        <taxon>Penicillium</taxon>
    </lineage>
</organism>
<accession>A0A9W9JAR6</accession>